<sequence length="170" mass="18779">MEDDLVLNQLKQRAVAAMPQLPSVFAANGVLFPSGDSGYELDRDIWSHIQTGDFQSTLVCVRRVPFAMHSTSSGIWKTLSNPDKSFASEENSGDEVASVAHVLERLPNVCAAKFRGGIRREFGDNMHLDCHTVVHRTEMGAPYNASAFVWQSVSKSLKAMLRIAIRCGLR</sequence>
<protein>
    <submittedName>
        <fullName evidence="1">Uncharacterized protein</fullName>
    </submittedName>
</protein>
<reference evidence="1 2" key="1">
    <citation type="submission" date="2024-09" db="EMBL/GenBank/DDBJ databases">
        <title>Genome sequencing and assembly of Phytophthora oleae, isolate VK10A, causative agent of rot of olive drupes.</title>
        <authorList>
            <person name="Conti Taguali S."/>
            <person name="Riolo M."/>
            <person name="La Spada F."/>
            <person name="Cacciola S.O."/>
            <person name="Dionisio G."/>
        </authorList>
    </citation>
    <scope>NUCLEOTIDE SEQUENCE [LARGE SCALE GENOMIC DNA]</scope>
    <source>
        <strain evidence="1 2">VK10A</strain>
    </source>
</reference>
<gene>
    <name evidence="1" type="ORF">V7S43_002127</name>
</gene>
<dbReference type="EMBL" id="JBIMZQ010000003">
    <property type="protein sequence ID" value="KAL3672839.1"/>
    <property type="molecule type" value="Genomic_DNA"/>
</dbReference>
<proteinExistence type="predicted"/>
<dbReference type="AlphaFoldDB" id="A0ABD3G2Z1"/>
<keyword evidence="2" id="KW-1185">Reference proteome</keyword>
<organism evidence="1 2">
    <name type="scientific">Phytophthora oleae</name>
    <dbReference type="NCBI Taxonomy" id="2107226"/>
    <lineage>
        <taxon>Eukaryota</taxon>
        <taxon>Sar</taxon>
        <taxon>Stramenopiles</taxon>
        <taxon>Oomycota</taxon>
        <taxon>Peronosporomycetes</taxon>
        <taxon>Peronosporales</taxon>
        <taxon>Peronosporaceae</taxon>
        <taxon>Phytophthora</taxon>
    </lineage>
</organism>
<comment type="caution">
    <text evidence="1">The sequence shown here is derived from an EMBL/GenBank/DDBJ whole genome shotgun (WGS) entry which is preliminary data.</text>
</comment>
<evidence type="ECO:0000313" key="1">
    <source>
        <dbReference type="EMBL" id="KAL3672839.1"/>
    </source>
</evidence>
<evidence type="ECO:0000313" key="2">
    <source>
        <dbReference type="Proteomes" id="UP001632037"/>
    </source>
</evidence>
<accession>A0ABD3G2Z1</accession>
<dbReference type="Proteomes" id="UP001632037">
    <property type="component" value="Unassembled WGS sequence"/>
</dbReference>
<name>A0ABD3G2Z1_9STRA</name>